<proteinExistence type="predicted"/>
<dbReference type="InterPro" id="IPR013783">
    <property type="entry name" value="Ig-like_fold"/>
</dbReference>
<organism evidence="2 3">
    <name type="scientific">Spirosoma rhododendri</name>
    <dbReference type="NCBI Taxonomy" id="2728024"/>
    <lineage>
        <taxon>Bacteria</taxon>
        <taxon>Pseudomonadati</taxon>
        <taxon>Bacteroidota</taxon>
        <taxon>Cytophagia</taxon>
        <taxon>Cytophagales</taxon>
        <taxon>Cytophagaceae</taxon>
        <taxon>Spirosoma</taxon>
    </lineage>
</organism>
<evidence type="ECO:0000256" key="1">
    <source>
        <dbReference type="SAM" id="MobiDB-lite"/>
    </source>
</evidence>
<name>A0A7L5DIT5_9BACT</name>
<dbReference type="Gene3D" id="2.60.40.10">
    <property type="entry name" value="Immunoglobulins"/>
    <property type="match status" value="2"/>
</dbReference>
<reference evidence="2 3" key="1">
    <citation type="submission" date="2020-04" db="EMBL/GenBank/DDBJ databases">
        <title>Genome sequencing of novel species.</title>
        <authorList>
            <person name="Heo J."/>
            <person name="Kim S.-J."/>
            <person name="Kim J.-S."/>
            <person name="Hong S.-B."/>
            <person name="Kwon S.-W."/>
        </authorList>
    </citation>
    <scope>NUCLEOTIDE SEQUENCE [LARGE SCALE GENOMIC DNA]</scope>
    <source>
        <strain evidence="2 3">CJU-R4</strain>
    </source>
</reference>
<gene>
    <name evidence="2" type="ORF">HH216_00170</name>
</gene>
<dbReference type="EMBL" id="CP051677">
    <property type="protein sequence ID" value="QJD77003.1"/>
    <property type="molecule type" value="Genomic_DNA"/>
</dbReference>
<feature type="region of interest" description="Disordered" evidence="1">
    <location>
        <begin position="1"/>
        <end position="20"/>
    </location>
</feature>
<evidence type="ECO:0000313" key="3">
    <source>
        <dbReference type="Proteomes" id="UP000501128"/>
    </source>
</evidence>
<dbReference type="Proteomes" id="UP000501128">
    <property type="component" value="Chromosome"/>
</dbReference>
<sequence length="938" mass="92297">MSAVGGGTNAQFTSNPNGPAGTGIDVATNYSFTLFTAAEALPATSVSARNDFGTMTVTFSQPVTNPVLDFVGLGGTYGTEGFSTEFTLTSVGGPASVALSKLSGSSELVVSGNQINNQGSGGTLAAACGTGGACGSVLVTGTNITSLTFRVYLRGDGKGTAYTGTGVYTGDRWLLGVSLQSPFSLSGTVFDDANGLTNNTIDGTPINTTAGSTPSTPLYAYLTDASSATATILASTIVSNSGTYSFSAANANPRVILSTTPPGSLTLAPAASLPANWTTIAEGTATGGDGTPDGTTSLTLTTASPTANNVNFAIDQIPSGSNYTAANQLNPGGTNTVNVPTAAFTGTDPEDGTYAQGLSGRRVGLGPATNGTLYYNGTAVTSSIIISSFNPSLVTLDPADGVVTATFPYTVYDNALVPSATSNTISMPFSIGISGTVFDDANGLTDNLINGTATNAGGLFAILTNAASTSVLANAVVSTNGTYSFTGLAANTYSIRLSTTSAVVGSTPPAVSLPANWTATGEGTAAAGDGTPNGVTSVTLTTTSITNANFGLDQLPTPTSSALAAQANPGGTNGVSISPASFTGTDPDGTVASIRYTAFPTNTTSLTIGATVYTSANFPAGGVTVATGTTIAIDPVDGAVTAVIPFRVIDNAGQESTTTGTVSVPFTTLTLSGTVFDDANGLTDNTINGTGTNAGGLFAILTDAATGNVIANTPVASTGAYSFSALNGGSYSVRLSTTSATIGTTAPAPAAPANWVFTGEGTAAAGDGTPNGVTSVTLTTANLSGVNFGLDQLPTPTSATLVSQANPGGTNGVSIPPASFTGTDPDGTVASIRYTAFPTNTTSLTIGTTAYTSANFPAGGVTAVTGTTVRLDPVDGAVTAVIPFRVIDNAGQEGTTTGSVSVPFTTLTLSGTVFDDANGLTDNTINGTGTNAGGSSPS</sequence>
<dbReference type="AlphaFoldDB" id="A0A7L5DIT5"/>
<accession>A0A7L5DIT5</accession>
<protein>
    <submittedName>
        <fullName evidence="2">Uncharacterized protein</fullName>
    </submittedName>
</protein>
<keyword evidence="3" id="KW-1185">Reference proteome</keyword>
<dbReference type="KEGG" id="srho:HH216_00170"/>
<evidence type="ECO:0000313" key="2">
    <source>
        <dbReference type="EMBL" id="QJD77003.1"/>
    </source>
</evidence>
<dbReference type="RefSeq" id="WP_169548947.1">
    <property type="nucleotide sequence ID" value="NZ_CP051677.1"/>
</dbReference>